<sequence>MNLTRVTNAKLIVILRKKKHVRYLLCTKLVNRIGSALYNLALLTLASK</sequence>
<name>A0AAJ6FM27_9LACO</name>
<dbReference type="EMBL" id="JMHU01000008">
    <property type="protein sequence ID" value="KDA45995.1"/>
    <property type="molecule type" value="Genomic_DNA"/>
</dbReference>
<gene>
    <name evidence="1" type="ORF">Lani381_1031</name>
    <name evidence="2" type="ORF">QFF56_05190</name>
</gene>
<protein>
    <submittedName>
        <fullName evidence="2">Uncharacterized protein</fullName>
    </submittedName>
</protein>
<keyword evidence="3" id="KW-1185">Reference proteome</keyword>
<dbReference type="GeneID" id="61226507"/>
<dbReference type="EMBL" id="CP123751">
    <property type="protein sequence ID" value="WHQ79364.1"/>
    <property type="molecule type" value="Genomic_DNA"/>
</dbReference>
<proteinExistence type="predicted"/>
<evidence type="ECO:0000313" key="3">
    <source>
        <dbReference type="Proteomes" id="UP000027129"/>
    </source>
</evidence>
<reference evidence="1 3" key="1">
    <citation type="submission" date="2014-04" db="EMBL/GenBank/DDBJ databases">
        <title>Draft Genome Sequence of Lactobacillus animalis 381-IL-28.</title>
        <authorList>
            <person name="Sturino J.M."/>
            <person name="Rajendran M."/>
            <person name="Altermann E."/>
        </authorList>
    </citation>
    <scope>NUCLEOTIDE SEQUENCE [LARGE SCALE GENOMIC DNA]</scope>
    <source>
        <strain evidence="1 3">381-IL-28</strain>
    </source>
</reference>
<dbReference type="Proteomes" id="UP001238155">
    <property type="component" value="Chromosome"/>
</dbReference>
<evidence type="ECO:0000313" key="4">
    <source>
        <dbReference type="Proteomes" id="UP001238155"/>
    </source>
</evidence>
<accession>A0AAJ6FM27</accession>
<reference evidence="2" key="2">
    <citation type="submission" date="2023-04" db="EMBL/GenBank/DDBJ databases">
        <title>Four porcine-derived lactic acid bacteria strains analyses and their evaluation as potential probiotics based on genomics.</title>
        <authorList>
            <person name="Niu D."/>
        </authorList>
    </citation>
    <scope>NUCLEOTIDE SEQUENCE</scope>
    <source>
        <strain evidence="2">ZSB1</strain>
    </source>
</reference>
<dbReference type="RefSeq" id="WP_010689056.1">
    <property type="nucleotide sequence ID" value="NZ_CABIZJ010000001.1"/>
</dbReference>
<dbReference type="Proteomes" id="UP000027129">
    <property type="component" value="Unassembled WGS sequence"/>
</dbReference>
<organism evidence="2 4">
    <name type="scientific">Ligilactobacillus animalis</name>
    <dbReference type="NCBI Taxonomy" id="1605"/>
    <lineage>
        <taxon>Bacteria</taxon>
        <taxon>Bacillati</taxon>
        <taxon>Bacillota</taxon>
        <taxon>Bacilli</taxon>
        <taxon>Lactobacillales</taxon>
        <taxon>Lactobacillaceae</taxon>
        <taxon>Ligilactobacillus</taxon>
    </lineage>
</organism>
<evidence type="ECO:0000313" key="1">
    <source>
        <dbReference type="EMBL" id="KDA45995.1"/>
    </source>
</evidence>
<evidence type="ECO:0000313" key="2">
    <source>
        <dbReference type="EMBL" id="WHQ79364.1"/>
    </source>
</evidence>
<dbReference type="AlphaFoldDB" id="A0AAJ6FM27"/>